<evidence type="ECO:0000256" key="5">
    <source>
        <dbReference type="ARBA" id="ARBA00023277"/>
    </source>
</evidence>
<dbReference type="EC" id="4.1.2.21" evidence="6"/>
<evidence type="ECO:0000313" key="7">
    <source>
        <dbReference type="Proteomes" id="UP001060336"/>
    </source>
</evidence>
<dbReference type="GO" id="GO:0008674">
    <property type="term" value="F:2-dehydro-3-deoxy-6-phosphogalactonate aldolase activity"/>
    <property type="evidence" value="ECO:0007669"/>
    <property type="project" value="UniProtKB-EC"/>
</dbReference>
<protein>
    <submittedName>
        <fullName evidence="6">2-dehydro-3-deoxy-6-phosphogalactonate aldolase</fullName>
        <ecNumber evidence="6">4.1.2.21</ecNumber>
    </submittedName>
</protein>
<dbReference type="PANTHER" id="PTHR30246:SF1">
    <property type="entry name" value="2-DEHYDRO-3-DEOXY-6-PHOSPHOGALACTONATE ALDOLASE-RELATED"/>
    <property type="match status" value="1"/>
</dbReference>
<dbReference type="InterPro" id="IPR000887">
    <property type="entry name" value="Aldlse_KDPG_KHG"/>
</dbReference>
<organism evidence="6 7">
    <name type="scientific">Nisaea acidiphila</name>
    <dbReference type="NCBI Taxonomy" id="1862145"/>
    <lineage>
        <taxon>Bacteria</taxon>
        <taxon>Pseudomonadati</taxon>
        <taxon>Pseudomonadota</taxon>
        <taxon>Alphaproteobacteria</taxon>
        <taxon>Rhodospirillales</taxon>
        <taxon>Thalassobaculaceae</taxon>
        <taxon>Nisaea</taxon>
    </lineage>
</organism>
<dbReference type="CDD" id="cd00452">
    <property type="entry name" value="KDPG_aldolase"/>
    <property type="match status" value="1"/>
</dbReference>
<proteinExistence type="inferred from homology"/>
<accession>A0A9J7ANS8</accession>
<dbReference type="RefSeq" id="WP_257767093.1">
    <property type="nucleotide sequence ID" value="NZ_CP102480.1"/>
</dbReference>
<evidence type="ECO:0000256" key="4">
    <source>
        <dbReference type="ARBA" id="ARBA00023239"/>
    </source>
</evidence>
<comment type="pathway">
    <text evidence="1">Carbohydrate acid metabolism.</text>
</comment>
<dbReference type="Pfam" id="PF01081">
    <property type="entry name" value="Aldolase"/>
    <property type="match status" value="1"/>
</dbReference>
<dbReference type="Gene3D" id="3.20.20.70">
    <property type="entry name" value="Aldolase class I"/>
    <property type="match status" value="1"/>
</dbReference>
<dbReference type="NCBIfam" id="NF006600">
    <property type="entry name" value="PRK09140.1"/>
    <property type="match status" value="1"/>
</dbReference>
<dbReference type="AlphaFoldDB" id="A0A9J7ANS8"/>
<gene>
    <name evidence="6" type="ORF">NUH88_14345</name>
</gene>
<sequence length="212" mass="21735">MDVISIEEALTEAPIVAILRGLEPERAGEIGGVLYEVGIRVIEVPLNSPDPLRSIATLSENLGDRAVVGAGTVLSAQAVREVDRAGGRLIVSPNSDERVIAETGRLALTSMPGIFTPTEAFRALEAGADYLKLFPGDAIRPKVVGALKAVLPPETGIVVTGGVGLDNIADYFAAGAAGVAIGSSIFKPGKPAARIGEDAAALVAAWRTCKAA</sequence>
<name>A0A9J7ANS8_9PROT</name>
<dbReference type="SUPFAM" id="SSF51569">
    <property type="entry name" value="Aldolase"/>
    <property type="match status" value="1"/>
</dbReference>
<keyword evidence="7" id="KW-1185">Reference proteome</keyword>
<comment type="similarity">
    <text evidence="2">Belongs to the KHG/KDPG aldolase family.</text>
</comment>
<dbReference type="Proteomes" id="UP001060336">
    <property type="component" value="Chromosome"/>
</dbReference>
<dbReference type="PANTHER" id="PTHR30246">
    <property type="entry name" value="2-KETO-3-DEOXY-6-PHOSPHOGLUCONATE ALDOLASE"/>
    <property type="match status" value="1"/>
</dbReference>
<evidence type="ECO:0000256" key="3">
    <source>
        <dbReference type="ARBA" id="ARBA00011233"/>
    </source>
</evidence>
<keyword evidence="4 6" id="KW-0456">Lyase</keyword>
<keyword evidence="5" id="KW-0119">Carbohydrate metabolism</keyword>
<dbReference type="KEGG" id="naci:NUH88_14345"/>
<dbReference type="EMBL" id="CP102480">
    <property type="protein sequence ID" value="UUX48586.1"/>
    <property type="molecule type" value="Genomic_DNA"/>
</dbReference>
<evidence type="ECO:0000256" key="1">
    <source>
        <dbReference type="ARBA" id="ARBA00004761"/>
    </source>
</evidence>
<evidence type="ECO:0000313" key="6">
    <source>
        <dbReference type="EMBL" id="UUX48586.1"/>
    </source>
</evidence>
<comment type="subunit">
    <text evidence="3">Homotrimer.</text>
</comment>
<dbReference type="InterPro" id="IPR013785">
    <property type="entry name" value="Aldolase_TIM"/>
</dbReference>
<evidence type="ECO:0000256" key="2">
    <source>
        <dbReference type="ARBA" id="ARBA00006906"/>
    </source>
</evidence>
<reference evidence="6" key="1">
    <citation type="submission" date="2022-08" db="EMBL/GenBank/DDBJ databases">
        <title>Nisaea acidiphila sp. nov., isolated from a marine algal debris and emended description of the genus Nisaea Urios et al. 2008.</title>
        <authorList>
            <person name="Kwon K."/>
        </authorList>
    </citation>
    <scope>NUCLEOTIDE SEQUENCE</scope>
    <source>
        <strain evidence="6">MEBiC11861</strain>
    </source>
</reference>